<gene>
    <name evidence="1" type="ORF">ACFSKX_14590</name>
</gene>
<evidence type="ECO:0000313" key="2">
    <source>
        <dbReference type="Proteomes" id="UP001597425"/>
    </source>
</evidence>
<keyword evidence="2" id="KW-1185">Reference proteome</keyword>
<dbReference type="InterPro" id="IPR019292">
    <property type="entry name" value="McrC"/>
</dbReference>
<dbReference type="Proteomes" id="UP001597425">
    <property type="component" value="Unassembled WGS sequence"/>
</dbReference>
<proteinExistence type="predicted"/>
<protein>
    <submittedName>
        <fullName evidence="1">McrC family protein</fullName>
    </submittedName>
</protein>
<name>A0ABW5EEP6_9GAMM</name>
<dbReference type="PANTHER" id="PTHR38733">
    <property type="entry name" value="PROTEIN MCRC"/>
    <property type="match status" value="1"/>
</dbReference>
<accession>A0ABW5EEP6</accession>
<comment type="caution">
    <text evidence="1">The sequence shown here is derived from an EMBL/GenBank/DDBJ whole genome shotgun (WGS) entry which is preliminary data.</text>
</comment>
<dbReference type="EMBL" id="JBHUJD010000020">
    <property type="protein sequence ID" value="MFD2311652.1"/>
    <property type="molecule type" value="Genomic_DNA"/>
</dbReference>
<evidence type="ECO:0000313" key="1">
    <source>
        <dbReference type="EMBL" id="MFD2311652.1"/>
    </source>
</evidence>
<dbReference type="PANTHER" id="PTHR38733:SF1">
    <property type="entry name" value="TYPE IV METHYL-DIRECTED RESTRICTION ENZYME ECOKMCRBC"/>
    <property type="match status" value="1"/>
</dbReference>
<sequence>MIQVREYATLSSRCDGAASLDLGFVSEATLNWLLELQQKQQSGLLSGSGRNSVKLGSYVGYLQSPNGECIEILPKTQRQLPSPAQALENRRLLREMLLTSLQLKSREADAASLQRLRTPLHEWIFTQFLDQLSQLVRHGLRFDYQRVEEESRFIRGRLDQTRQSRQTPDRATWFHIQHDIYSPQRIENRLLKTALDGVLKLTRNPDNWRLANELAHQMIEIAPCHNPLADLPKWQSGKLMQTYDAVKPWCALILEKLNPSFQRGRHRGIALLFPMERLFENYVAHWLKRQLAPYSRLRTQACNKHLLRHKPEGAPLERGWFQLRPDLLLETCLPGLAPVASVMDSKWKLLDNKLASSDSKYNLSQADMYQLYAYGQQYMNGAGHMALIFPAHADFQAALPRFSFSKDLHLWALPFDLKRRQLVPGAWLENFPGLRACVDREAV</sequence>
<dbReference type="RefSeq" id="WP_265722860.1">
    <property type="nucleotide sequence ID" value="NZ_JAPIVK010000030.1"/>
</dbReference>
<reference evidence="2" key="1">
    <citation type="journal article" date="2019" name="Int. J. Syst. Evol. Microbiol.">
        <title>The Global Catalogue of Microorganisms (GCM) 10K type strain sequencing project: providing services to taxonomists for standard genome sequencing and annotation.</title>
        <authorList>
            <consortium name="The Broad Institute Genomics Platform"/>
            <consortium name="The Broad Institute Genome Sequencing Center for Infectious Disease"/>
            <person name="Wu L."/>
            <person name="Ma J."/>
        </authorList>
    </citation>
    <scope>NUCLEOTIDE SEQUENCE [LARGE SCALE GENOMIC DNA]</scope>
    <source>
        <strain evidence="2">KCTC 12848</strain>
    </source>
</reference>
<organism evidence="1 2">
    <name type="scientific">Microbulbifer halophilus</name>
    <dbReference type="NCBI Taxonomy" id="453963"/>
    <lineage>
        <taxon>Bacteria</taxon>
        <taxon>Pseudomonadati</taxon>
        <taxon>Pseudomonadota</taxon>
        <taxon>Gammaproteobacteria</taxon>
        <taxon>Cellvibrionales</taxon>
        <taxon>Microbulbiferaceae</taxon>
        <taxon>Microbulbifer</taxon>
    </lineage>
</organism>
<dbReference type="Pfam" id="PF10117">
    <property type="entry name" value="McrBC"/>
    <property type="match status" value="1"/>
</dbReference>